<evidence type="ECO:0000313" key="4">
    <source>
        <dbReference type="Proteomes" id="UP000095591"/>
    </source>
</evidence>
<dbReference type="SUPFAM" id="SSF46955">
    <property type="entry name" value="Putative DNA-binding domain"/>
    <property type="match status" value="1"/>
</dbReference>
<proteinExistence type="predicted"/>
<dbReference type="InterPro" id="IPR009061">
    <property type="entry name" value="DNA-bd_dom_put_sf"/>
</dbReference>
<feature type="domain" description="Helix-turn-helix" evidence="1">
    <location>
        <begin position="45"/>
        <end position="93"/>
    </location>
</feature>
<dbReference type="EMBL" id="CYXP01000005">
    <property type="protein sequence ID" value="CUN17685.1"/>
    <property type="molecule type" value="Genomic_DNA"/>
</dbReference>
<protein>
    <submittedName>
        <fullName evidence="2">DNA binding domain, excisionase family</fullName>
    </submittedName>
    <submittedName>
        <fullName evidence="3">Helix-turn-helix domain-containing protein</fullName>
    </submittedName>
</protein>
<dbReference type="EMBL" id="WKMC01000014">
    <property type="protein sequence ID" value="MRZ51820.1"/>
    <property type="molecule type" value="Genomic_DNA"/>
</dbReference>
<accession>A0A173UUI8</accession>
<dbReference type="Proteomes" id="UP000441358">
    <property type="component" value="Unassembled WGS sequence"/>
</dbReference>
<evidence type="ECO:0000313" key="2">
    <source>
        <dbReference type="EMBL" id="CUN17685.1"/>
    </source>
</evidence>
<dbReference type="PANTHER" id="PTHR34585:SF22">
    <property type="entry name" value="HELIX-TURN-HELIX DOMAIN-CONTAINING PROTEIN"/>
    <property type="match status" value="1"/>
</dbReference>
<evidence type="ECO:0000313" key="5">
    <source>
        <dbReference type="Proteomes" id="UP000441358"/>
    </source>
</evidence>
<dbReference type="PANTHER" id="PTHR34585">
    <property type="match status" value="1"/>
</dbReference>
<reference evidence="2 4" key="1">
    <citation type="submission" date="2015-09" db="EMBL/GenBank/DDBJ databases">
        <authorList>
            <consortium name="Pathogen Informatics"/>
        </authorList>
    </citation>
    <scope>NUCLEOTIDE SEQUENCE [LARGE SCALE GENOMIC DNA]</scope>
    <source>
        <strain evidence="2 4">2789STDY5608872</strain>
    </source>
</reference>
<sequence length="100" mass="11895">MIQSLLTKETPEIIRFFRSIDSLSEMLDKQEEKLRPVLNGERYITDCELAEQLKLTRRTLAEYRINGKLPYYKIGGKLLYKEKDILALLERNRVEAFDDR</sequence>
<evidence type="ECO:0000313" key="3">
    <source>
        <dbReference type="EMBL" id="MRZ51820.1"/>
    </source>
</evidence>
<dbReference type="RefSeq" id="WP_008675094.1">
    <property type="nucleotide sequence ID" value="NZ_CP054012.1"/>
</dbReference>
<gene>
    <name evidence="2" type="ORF">ERS852429_02297</name>
    <name evidence="3" type="ORF">GKD66_16605</name>
</gene>
<name>A0A173UUI8_PARDI</name>
<organism evidence="2 4">
    <name type="scientific">Parabacteroides distasonis</name>
    <dbReference type="NCBI Taxonomy" id="823"/>
    <lineage>
        <taxon>Bacteria</taxon>
        <taxon>Pseudomonadati</taxon>
        <taxon>Bacteroidota</taxon>
        <taxon>Bacteroidia</taxon>
        <taxon>Bacteroidales</taxon>
        <taxon>Tannerellaceae</taxon>
        <taxon>Parabacteroides</taxon>
    </lineage>
</organism>
<dbReference type="Proteomes" id="UP000095591">
    <property type="component" value="Unassembled WGS sequence"/>
</dbReference>
<evidence type="ECO:0000259" key="1">
    <source>
        <dbReference type="Pfam" id="PF12728"/>
    </source>
</evidence>
<dbReference type="InterPro" id="IPR041657">
    <property type="entry name" value="HTH_17"/>
</dbReference>
<reference evidence="3 5" key="2">
    <citation type="journal article" date="2019" name="Nat. Med.">
        <title>A library of human gut bacterial isolates paired with longitudinal multiomics data enables mechanistic microbiome research.</title>
        <authorList>
            <person name="Poyet M."/>
            <person name="Groussin M."/>
            <person name="Gibbons S.M."/>
            <person name="Avila-Pacheco J."/>
            <person name="Jiang X."/>
            <person name="Kearney S.M."/>
            <person name="Perrotta A.R."/>
            <person name="Berdy B."/>
            <person name="Zhao S."/>
            <person name="Lieberman T.D."/>
            <person name="Swanson P.K."/>
            <person name="Smith M."/>
            <person name="Roesemann S."/>
            <person name="Alexander J.E."/>
            <person name="Rich S.A."/>
            <person name="Livny J."/>
            <person name="Vlamakis H."/>
            <person name="Clish C."/>
            <person name="Bullock K."/>
            <person name="Deik A."/>
            <person name="Scott J."/>
            <person name="Pierce K.A."/>
            <person name="Xavier R.J."/>
            <person name="Alm E.J."/>
        </authorList>
    </citation>
    <scope>NUCLEOTIDE SEQUENCE [LARGE SCALE GENOMIC DNA]</scope>
    <source>
        <strain evidence="3 5">BIOML-A32</strain>
    </source>
</reference>
<dbReference type="AlphaFoldDB" id="A0A173UUI8"/>
<dbReference type="Pfam" id="PF12728">
    <property type="entry name" value="HTH_17"/>
    <property type="match status" value="1"/>
</dbReference>